<gene>
    <name evidence="6" type="ORF">I8J29_09240</name>
</gene>
<dbReference type="Gene3D" id="3.40.190.10">
    <property type="entry name" value="Periplasmic binding protein-like II"/>
    <property type="match status" value="1"/>
</dbReference>
<name>A0ABS3W7U2_9BACL</name>
<dbReference type="InterPro" id="IPR050490">
    <property type="entry name" value="Bact_solute-bd_prot1"/>
</dbReference>
<dbReference type="Pfam" id="PF01547">
    <property type="entry name" value="SBP_bac_1"/>
    <property type="match status" value="1"/>
</dbReference>
<dbReference type="RefSeq" id="WP_208847326.1">
    <property type="nucleotide sequence ID" value="NZ_JAGGDJ010000004.1"/>
</dbReference>
<evidence type="ECO:0000256" key="4">
    <source>
        <dbReference type="ARBA" id="ARBA00022729"/>
    </source>
</evidence>
<organism evidence="6 7">
    <name type="scientific">Paenibacillus artemisiicola</name>
    <dbReference type="NCBI Taxonomy" id="1172618"/>
    <lineage>
        <taxon>Bacteria</taxon>
        <taxon>Bacillati</taxon>
        <taxon>Bacillota</taxon>
        <taxon>Bacilli</taxon>
        <taxon>Bacillales</taxon>
        <taxon>Paenibacillaceae</taxon>
        <taxon>Paenibacillus</taxon>
    </lineage>
</organism>
<reference evidence="6 7" key="1">
    <citation type="submission" date="2021-03" db="EMBL/GenBank/DDBJ databases">
        <title>Paenibacillus artemisicola MWE-103 whole genome sequence.</title>
        <authorList>
            <person name="Ham Y.J."/>
        </authorList>
    </citation>
    <scope>NUCLEOTIDE SEQUENCE [LARGE SCALE GENOMIC DNA]</scope>
    <source>
        <strain evidence="6 7">MWE-103</strain>
    </source>
</reference>
<keyword evidence="7" id="KW-1185">Reference proteome</keyword>
<keyword evidence="4 5" id="KW-0732">Signal</keyword>
<dbReference type="EMBL" id="JAGGDJ010000004">
    <property type="protein sequence ID" value="MBO7744377.1"/>
    <property type="molecule type" value="Genomic_DNA"/>
</dbReference>
<dbReference type="CDD" id="cd13585">
    <property type="entry name" value="PBP2_TMBP_like"/>
    <property type="match status" value="1"/>
</dbReference>
<accession>A0ABS3W7U2</accession>
<dbReference type="Proteomes" id="UP000670947">
    <property type="component" value="Unassembled WGS sequence"/>
</dbReference>
<feature type="chain" id="PRO_5045639327" evidence="5">
    <location>
        <begin position="23"/>
        <end position="457"/>
    </location>
</feature>
<evidence type="ECO:0000256" key="5">
    <source>
        <dbReference type="SAM" id="SignalP"/>
    </source>
</evidence>
<feature type="signal peptide" evidence="5">
    <location>
        <begin position="1"/>
        <end position="22"/>
    </location>
</feature>
<proteinExistence type="inferred from homology"/>
<comment type="caution">
    <text evidence="6">The sequence shown here is derived from an EMBL/GenBank/DDBJ whole genome shotgun (WGS) entry which is preliminary data.</text>
</comment>
<evidence type="ECO:0000256" key="1">
    <source>
        <dbReference type="ARBA" id="ARBA00004196"/>
    </source>
</evidence>
<comment type="subcellular location">
    <subcellularLocation>
        <location evidence="1">Cell envelope</location>
    </subcellularLocation>
</comment>
<evidence type="ECO:0000256" key="2">
    <source>
        <dbReference type="ARBA" id="ARBA00008520"/>
    </source>
</evidence>
<evidence type="ECO:0000256" key="3">
    <source>
        <dbReference type="ARBA" id="ARBA00022448"/>
    </source>
</evidence>
<dbReference type="PROSITE" id="PS51257">
    <property type="entry name" value="PROKAR_LIPOPROTEIN"/>
    <property type="match status" value="1"/>
</dbReference>
<sequence length="457" mass="49518">MKQVMKWSAMLLTVVCAAGVLAGCGSSDNNGGNGGTNAGSGNTAGGSTGANDGSNAGAANGGEEVKLTMMTWEGKEMTAAIQEALKSFESENPGIKVEVLPTPLTDYTTKINSLIAIDKAPDVFMSGNDTELISGKNGQLYDWSSMMDSDKTFFDSFYPGIIPNWLVNGKLYGIPGLMNTYGVFYNKKLLQDAGVAEPKVGWTYADMLDDAKKLAKKGQNFGLYLQQMNDPFGLSNYAASAGDTPFADSITDAKTVTVSPKFEEAVNLYRDGVADGSIAPFSQNTDNYANLFKEGKVPLLQAGQWYADDFIRNAKDLEWGYVPSPIVDKPVATYDAIGFASPAKIKHPEAVYKLIKFVATEMYEEVLPKFPVAPPTYQPSAQPYYNKLKEAGHPEMAETLDYMLKAETKTPVRFMEPWSAKAQKFIDSTFKAVIDGKQPVDNLKKLEKNINAVIAAP</sequence>
<dbReference type="InterPro" id="IPR006059">
    <property type="entry name" value="SBP"/>
</dbReference>
<evidence type="ECO:0000313" key="6">
    <source>
        <dbReference type="EMBL" id="MBO7744377.1"/>
    </source>
</evidence>
<dbReference type="SUPFAM" id="SSF53850">
    <property type="entry name" value="Periplasmic binding protein-like II"/>
    <property type="match status" value="1"/>
</dbReference>
<protein>
    <submittedName>
        <fullName evidence="6">Sugar ABC transporter substrate-binding protein</fullName>
    </submittedName>
</protein>
<comment type="similarity">
    <text evidence="2">Belongs to the bacterial solute-binding protein 1 family.</text>
</comment>
<dbReference type="PANTHER" id="PTHR43649:SF31">
    <property type="entry name" value="SN-GLYCEROL-3-PHOSPHATE-BINDING PERIPLASMIC PROTEIN UGPB"/>
    <property type="match status" value="1"/>
</dbReference>
<dbReference type="PANTHER" id="PTHR43649">
    <property type="entry name" value="ARABINOSE-BINDING PROTEIN-RELATED"/>
    <property type="match status" value="1"/>
</dbReference>
<evidence type="ECO:0000313" key="7">
    <source>
        <dbReference type="Proteomes" id="UP000670947"/>
    </source>
</evidence>
<keyword evidence="3" id="KW-0813">Transport</keyword>